<comment type="caution">
    <text evidence="1">The sequence shown here is derived from an EMBL/GenBank/DDBJ whole genome shotgun (WGS) entry which is preliminary data.</text>
</comment>
<dbReference type="AlphaFoldDB" id="A0A3A8J7K5"/>
<evidence type="ECO:0000313" key="1">
    <source>
        <dbReference type="EMBL" id="RKG91018.1"/>
    </source>
</evidence>
<name>A0A3A8J7K5_9BACT</name>
<dbReference type="InterPro" id="IPR019587">
    <property type="entry name" value="Polyketide_cyclase/dehydratase"/>
</dbReference>
<protein>
    <submittedName>
        <fullName evidence="1">SRPBCC family protein</fullName>
    </submittedName>
</protein>
<dbReference type="PANTHER" id="PTHR39683">
    <property type="entry name" value="CONSERVED PROTEIN TB16.3"/>
    <property type="match status" value="1"/>
</dbReference>
<dbReference type="Proteomes" id="UP000268094">
    <property type="component" value="Unassembled WGS sequence"/>
</dbReference>
<dbReference type="EMBL" id="RAVZ01000049">
    <property type="protein sequence ID" value="RKG91018.1"/>
    <property type="molecule type" value="Genomic_DNA"/>
</dbReference>
<proteinExistence type="predicted"/>
<dbReference type="OrthoDB" id="9804759at2"/>
<dbReference type="InterPro" id="IPR023393">
    <property type="entry name" value="START-like_dom_sf"/>
</dbReference>
<dbReference type="Pfam" id="PF10604">
    <property type="entry name" value="Polyketide_cyc2"/>
    <property type="match status" value="1"/>
</dbReference>
<reference evidence="2" key="1">
    <citation type="submission" date="2018-09" db="EMBL/GenBank/DDBJ databases">
        <authorList>
            <person name="Livingstone P.G."/>
            <person name="Whitworth D.E."/>
        </authorList>
    </citation>
    <scope>NUCLEOTIDE SEQUENCE [LARGE SCALE GENOMIC DNA]</scope>
    <source>
        <strain evidence="2">CA054A</strain>
    </source>
</reference>
<dbReference type="PANTHER" id="PTHR39683:SF4">
    <property type="entry name" value="COENZYME Q-BINDING PROTEIN COQ10 START DOMAIN-CONTAINING PROTEIN"/>
    <property type="match status" value="1"/>
</dbReference>
<dbReference type="SUPFAM" id="SSF55961">
    <property type="entry name" value="Bet v1-like"/>
    <property type="match status" value="1"/>
</dbReference>
<keyword evidence="2" id="KW-1185">Reference proteome</keyword>
<dbReference type="Gene3D" id="3.30.530.20">
    <property type="match status" value="1"/>
</dbReference>
<sequence length="141" mass="16057">MAGATRTITINAPVEKVFDIITDYDRYAEFLSEVKKVSTSQRQGNIVQVHYEVDVVKTIRYTIKVTEERPKRMSWTFVNGEVMKDNKGSWTLEPEGEGKTRATYNVEMALGMLVPKAIVNGLVDNQLPKMLEAFKRRAESL</sequence>
<dbReference type="CDD" id="cd07812">
    <property type="entry name" value="SRPBCC"/>
    <property type="match status" value="1"/>
</dbReference>
<evidence type="ECO:0000313" key="2">
    <source>
        <dbReference type="Proteomes" id="UP000268094"/>
    </source>
</evidence>
<dbReference type="RefSeq" id="WP_120540413.1">
    <property type="nucleotide sequence ID" value="NZ_RAVZ01000049.1"/>
</dbReference>
<accession>A0A3A8J7K5</accession>
<organism evidence="1 2">
    <name type="scientific">Corallococcus terminator</name>
    <dbReference type="NCBI Taxonomy" id="2316733"/>
    <lineage>
        <taxon>Bacteria</taxon>
        <taxon>Pseudomonadati</taxon>
        <taxon>Myxococcota</taxon>
        <taxon>Myxococcia</taxon>
        <taxon>Myxococcales</taxon>
        <taxon>Cystobacterineae</taxon>
        <taxon>Myxococcaceae</taxon>
        <taxon>Corallococcus</taxon>
    </lineage>
</organism>
<gene>
    <name evidence="1" type="ORF">D7V88_10135</name>
</gene>